<dbReference type="AlphaFoldDB" id="A0A9X3WVG1"/>
<dbReference type="EMBL" id="JAMQKB010000009">
    <property type="protein sequence ID" value="MDC3424956.1"/>
    <property type="molecule type" value="Genomic_DNA"/>
</dbReference>
<sequence length="129" mass="14711">MFLRKTFIAILVLFFIVSIFKDLTVGTVVPVEKQDNQEEKENNTQNKQEDPKQTNQEKDENGKNSYKIGRKEVEAGETVLSVIEQINQNDIPVPISQIIIDFKKLNPGVDPQQIEAGQQYLFPVYKNGS</sequence>
<protein>
    <recommendedName>
        <fullName evidence="4">LysM domain-containing protein</fullName>
    </recommendedName>
</protein>
<keyword evidence="3" id="KW-1185">Reference proteome</keyword>
<evidence type="ECO:0000313" key="2">
    <source>
        <dbReference type="EMBL" id="MDC3424956.1"/>
    </source>
</evidence>
<feature type="region of interest" description="Disordered" evidence="1">
    <location>
        <begin position="31"/>
        <end position="68"/>
    </location>
</feature>
<organism evidence="2 3">
    <name type="scientific">Terrihalobacillus insolitus</name>
    <dbReference type="NCBI Taxonomy" id="2950438"/>
    <lineage>
        <taxon>Bacteria</taxon>
        <taxon>Bacillati</taxon>
        <taxon>Bacillota</taxon>
        <taxon>Bacilli</taxon>
        <taxon>Bacillales</taxon>
        <taxon>Bacillaceae</taxon>
        <taxon>Terrihalobacillus</taxon>
    </lineage>
</organism>
<gene>
    <name evidence="2" type="ORF">NC797_10580</name>
</gene>
<reference evidence="2" key="1">
    <citation type="submission" date="2022-06" db="EMBL/GenBank/DDBJ databases">
        <title>Aquibacillus sp. a new bacterium isolated from soil saline samples.</title>
        <authorList>
            <person name="Galisteo C."/>
            <person name="De La Haba R."/>
            <person name="Sanchez-Porro C."/>
            <person name="Ventosa A."/>
        </authorList>
    </citation>
    <scope>NUCLEOTIDE SEQUENCE</scope>
    <source>
        <strain evidence="2">3ASR75-11</strain>
    </source>
</reference>
<feature type="compositionally biased region" description="Basic and acidic residues" evidence="1">
    <location>
        <begin position="32"/>
        <end position="62"/>
    </location>
</feature>
<comment type="caution">
    <text evidence="2">The sequence shown here is derived from an EMBL/GenBank/DDBJ whole genome shotgun (WGS) entry which is preliminary data.</text>
</comment>
<dbReference type="Proteomes" id="UP001145050">
    <property type="component" value="Unassembled WGS sequence"/>
</dbReference>
<accession>A0A9X3WVG1</accession>
<evidence type="ECO:0000256" key="1">
    <source>
        <dbReference type="SAM" id="MobiDB-lite"/>
    </source>
</evidence>
<proteinExistence type="predicted"/>
<name>A0A9X3WVG1_9BACI</name>
<evidence type="ECO:0008006" key="4">
    <source>
        <dbReference type="Google" id="ProtNLM"/>
    </source>
</evidence>
<dbReference type="RefSeq" id="WP_272436762.1">
    <property type="nucleotide sequence ID" value="NZ_JAMQKB010000009.1"/>
</dbReference>
<evidence type="ECO:0000313" key="3">
    <source>
        <dbReference type="Proteomes" id="UP001145050"/>
    </source>
</evidence>